<keyword evidence="3" id="KW-1185">Reference proteome</keyword>
<dbReference type="OrthoDB" id="9794382at2"/>
<evidence type="ECO:0000313" key="3">
    <source>
        <dbReference type="Proteomes" id="UP000196365"/>
    </source>
</evidence>
<dbReference type="SMART" id="SM00260">
    <property type="entry name" value="CheW"/>
    <property type="match status" value="1"/>
</dbReference>
<evidence type="ECO:0000313" key="2">
    <source>
        <dbReference type="EMBL" id="SJZ53452.1"/>
    </source>
</evidence>
<dbReference type="Gene3D" id="2.30.30.40">
    <property type="entry name" value="SH3 Domains"/>
    <property type="match status" value="1"/>
</dbReference>
<dbReference type="InterPro" id="IPR002545">
    <property type="entry name" value="CheW-lke_dom"/>
</dbReference>
<dbReference type="Gene3D" id="2.40.50.180">
    <property type="entry name" value="CheA-289, Domain 4"/>
    <property type="match status" value="1"/>
</dbReference>
<evidence type="ECO:0000259" key="1">
    <source>
        <dbReference type="PROSITE" id="PS50851"/>
    </source>
</evidence>
<dbReference type="RefSeq" id="WP_087678408.1">
    <property type="nucleotide sequence ID" value="NZ_FUWV01000004.1"/>
</dbReference>
<dbReference type="PANTHER" id="PTHR22617:SF23">
    <property type="entry name" value="CHEMOTAXIS PROTEIN CHEW"/>
    <property type="match status" value="1"/>
</dbReference>
<reference evidence="2 3" key="1">
    <citation type="submission" date="2017-02" db="EMBL/GenBank/DDBJ databases">
        <authorList>
            <person name="Peterson S.W."/>
        </authorList>
    </citation>
    <scope>NUCLEOTIDE SEQUENCE [LARGE SCALE GENOMIC DNA]</scope>
    <source>
        <strain evidence="2 3">DSM 15102</strain>
    </source>
</reference>
<organism evidence="2 3">
    <name type="scientific">Garciella nitratireducens DSM 15102</name>
    <dbReference type="NCBI Taxonomy" id="1121911"/>
    <lineage>
        <taxon>Bacteria</taxon>
        <taxon>Bacillati</taxon>
        <taxon>Bacillota</taxon>
        <taxon>Clostridia</taxon>
        <taxon>Eubacteriales</taxon>
        <taxon>Eubacteriaceae</taxon>
        <taxon>Garciella</taxon>
    </lineage>
</organism>
<dbReference type="AlphaFoldDB" id="A0A1T4LF90"/>
<dbReference type="SUPFAM" id="SSF50341">
    <property type="entry name" value="CheW-like"/>
    <property type="match status" value="1"/>
</dbReference>
<dbReference type="PANTHER" id="PTHR22617">
    <property type="entry name" value="CHEMOTAXIS SENSOR HISTIDINE KINASE-RELATED"/>
    <property type="match status" value="1"/>
</dbReference>
<accession>A0A1T4LF90</accession>
<dbReference type="InterPro" id="IPR036061">
    <property type="entry name" value="CheW-like_dom_sf"/>
</dbReference>
<proteinExistence type="predicted"/>
<dbReference type="EMBL" id="FUWV01000004">
    <property type="protein sequence ID" value="SJZ53452.1"/>
    <property type="molecule type" value="Genomic_DNA"/>
</dbReference>
<protein>
    <submittedName>
        <fullName evidence="2">Purine-binding chemotaxis protein CheW</fullName>
    </submittedName>
</protein>
<dbReference type="InterPro" id="IPR039315">
    <property type="entry name" value="CheW"/>
</dbReference>
<dbReference type="GO" id="GO:0005829">
    <property type="term" value="C:cytosol"/>
    <property type="evidence" value="ECO:0007669"/>
    <property type="project" value="TreeGrafter"/>
</dbReference>
<dbReference type="GO" id="GO:0007165">
    <property type="term" value="P:signal transduction"/>
    <property type="evidence" value="ECO:0007669"/>
    <property type="project" value="InterPro"/>
</dbReference>
<gene>
    <name evidence="2" type="ORF">SAMN02745973_00934</name>
</gene>
<name>A0A1T4LF90_9FIRM</name>
<sequence>MQIIIFHLQGQQYAIKTQQVEEISKLMDITPVPNAPDYIKGLINLRGNVISVMELSKLLQLQSEEDQKYQNIIITKITDEKIGLLVEEIYQVMEIEEDKIEKVRIEEKEQPGIKGIIQVGDQIVNLLELEECFVS</sequence>
<feature type="domain" description="CheW-like" evidence="1">
    <location>
        <begin position="1"/>
        <end position="135"/>
    </location>
</feature>
<dbReference type="PROSITE" id="PS50851">
    <property type="entry name" value="CHEW"/>
    <property type="match status" value="1"/>
</dbReference>
<dbReference type="GO" id="GO:0006935">
    <property type="term" value="P:chemotaxis"/>
    <property type="evidence" value="ECO:0007669"/>
    <property type="project" value="InterPro"/>
</dbReference>
<dbReference type="Proteomes" id="UP000196365">
    <property type="component" value="Unassembled WGS sequence"/>
</dbReference>
<dbReference type="Pfam" id="PF01584">
    <property type="entry name" value="CheW"/>
    <property type="match status" value="1"/>
</dbReference>